<name>A0A6A5G4W1_CAERE</name>
<proteinExistence type="predicted"/>
<dbReference type="InterPro" id="IPR013083">
    <property type="entry name" value="Znf_RING/FYVE/PHD"/>
</dbReference>
<dbReference type="RefSeq" id="XP_053580313.1">
    <property type="nucleotide sequence ID" value="XM_053736747.1"/>
</dbReference>
<dbReference type="CTD" id="78778077"/>
<gene>
    <name evidence="5" type="ORF">GCK72_026224</name>
</gene>
<feature type="domain" description="RING-type" evidence="4">
    <location>
        <begin position="84"/>
        <end position="130"/>
    </location>
</feature>
<keyword evidence="1 3" id="KW-0479">Metal-binding</keyword>
<dbReference type="KEGG" id="crq:GCK72_026224"/>
<reference evidence="5 6" key="1">
    <citation type="submission" date="2019-12" db="EMBL/GenBank/DDBJ databases">
        <title>Chromosome-level assembly of the Caenorhabditis remanei genome.</title>
        <authorList>
            <person name="Teterina A.A."/>
            <person name="Willis J.H."/>
            <person name="Phillips P.C."/>
        </authorList>
    </citation>
    <scope>NUCLEOTIDE SEQUENCE [LARGE SCALE GENOMIC DNA]</scope>
    <source>
        <strain evidence="5 6">PX506</strain>
        <tissue evidence="5">Whole organism</tissue>
    </source>
</reference>
<dbReference type="GeneID" id="78778077"/>
<keyword evidence="1 3" id="KW-0863">Zinc-finger</keyword>
<evidence type="ECO:0000256" key="2">
    <source>
        <dbReference type="ARBA" id="ARBA00022833"/>
    </source>
</evidence>
<dbReference type="InterPro" id="IPR001841">
    <property type="entry name" value="Znf_RING"/>
</dbReference>
<dbReference type="AlphaFoldDB" id="A0A6A5G4W1"/>
<dbReference type="Proteomes" id="UP000483820">
    <property type="component" value="Chromosome X"/>
</dbReference>
<organism evidence="5 6">
    <name type="scientific">Caenorhabditis remanei</name>
    <name type="common">Caenorhabditis vulgaris</name>
    <dbReference type="NCBI Taxonomy" id="31234"/>
    <lineage>
        <taxon>Eukaryota</taxon>
        <taxon>Metazoa</taxon>
        <taxon>Ecdysozoa</taxon>
        <taxon>Nematoda</taxon>
        <taxon>Chromadorea</taxon>
        <taxon>Rhabditida</taxon>
        <taxon>Rhabditina</taxon>
        <taxon>Rhabditomorpha</taxon>
        <taxon>Rhabditoidea</taxon>
        <taxon>Rhabditidae</taxon>
        <taxon>Peloderinae</taxon>
        <taxon>Caenorhabditis</taxon>
    </lineage>
</organism>
<evidence type="ECO:0000313" key="5">
    <source>
        <dbReference type="EMBL" id="KAF1749755.1"/>
    </source>
</evidence>
<accession>A0A6A5G4W1</accession>
<evidence type="ECO:0000256" key="3">
    <source>
        <dbReference type="PROSITE-ProRule" id="PRU00175"/>
    </source>
</evidence>
<keyword evidence="2" id="KW-0862">Zinc</keyword>
<evidence type="ECO:0000256" key="1">
    <source>
        <dbReference type="ARBA" id="ARBA00022771"/>
    </source>
</evidence>
<dbReference type="PROSITE" id="PS50089">
    <property type="entry name" value="ZF_RING_2"/>
    <property type="match status" value="1"/>
</dbReference>
<dbReference type="GO" id="GO:0008270">
    <property type="term" value="F:zinc ion binding"/>
    <property type="evidence" value="ECO:0007669"/>
    <property type="project" value="UniProtKB-KW"/>
</dbReference>
<evidence type="ECO:0000313" key="6">
    <source>
        <dbReference type="Proteomes" id="UP000483820"/>
    </source>
</evidence>
<dbReference type="Gene3D" id="3.30.40.10">
    <property type="entry name" value="Zinc/RING finger domain, C3HC4 (zinc finger)"/>
    <property type="match status" value="1"/>
</dbReference>
<dbReference type="EMBL" id="WUAV01000006">
    <property type="protein sequence ID" value="KAF1749755.1"/>
    <property type="molecule type" value="Genomic_DNA"/>
</dbReference>
<sequence>MTALEKRVEVLTRECATFKRGYEREVVSLKEKQRVMERKRTAMERNLGTVMVQNAGLRHTIRTQQEQLEWFRADIEGREASRQCMLCLRAYNAEVLPKTLRCGHSCCEECIGRITVKHREDSFAVCTECRRWHFVSAVAGFPTSISMIPGYIPPPPPHLQL</sequence>
<dbReference type="SUPFAM" id="SSF57850">
    <property type="entry name" value="RING/U-box"/>
    <property type="match status" value="1"/>
</dbReference>
<comment type="caution">
    <text evidence="5">The sequence shown here is derived from an EMBL/GenBank/DDBJ whole genome shotgun (WGS) entry which is preliminary data.</text>
</comment>
<evidence type="ECO:0000259" key="4">
    <source>
        <dbReference type="PROSITE" id="PS50089"/>
    </source>
</evidence>
<protein>
    <recommendedName>
        <fullName evidence="4">RING-type domain-containing protein</fullName>
    </recommendedName>
</protein>